<evidence type="ECO:0000313" key="11">
    <source>
        <dbReference type="EMBL" id="SMO92844.1"/>
    </source>
</evidence>
<evidence type="ECO:0000256" key="5">
    <source>
        <dbReference type="ARBA" id="ARBA00022723"/>
    </source>
</evidence>
<evidence type="ECO:0000256" key="8">
    <source>
        <dbReference type="ARBA" id="ARBA00022842"/>
    </source>
</evidence>
<keyword evidence="12" id="KW-1185">Reference proteome</keyword>
<reference evidence="11 12" key="1">
    <citation type="submission" date="2017-05" db="EMBL/GenBank/DDBJ databases">
        <authorList>
            <person name="Varghese N."/>
            <person name="Submissions S."/>
        </authorList>
    </citation>
    <scope>NUCLEOTIDE SEQUENCE [LARGE SCALE GENOMIC DNA]</scope>
    <source>
        <strain evidence="11 12">DSM 27040</strain>
    </source>
</reference>
<dbReference type="GO" id="GO:0016779">
    <property type="term" value="F:nucleotidyltransferase activity"/>
    <property type="evidence" value="ECO:0007669"/>
    <property type="project" value="UniProtKB-KW"/>
</dbReference>
<accession>A0A521F9T7</accession>
<organism evidence="11 12">
    <name type="scientific">Saccharicrinis carchari</name>
    <dbReference type="NCBI Taxonomy" id="1168039"/>
    <lineage>
        <taxon>Bacteria</taxon>
        <taxon>Pseudomonadati</taxon>
        <taxon>Bacteroidota</taxon>
        <taxon>Bacteroidia</taxon>
        <taxon>Marinilabiliales</taxon>
        <taxon>Marinilabiliaceae</taxon>
        <taxon>Saccharicrinis</taxon>
    </lineage>
</organism>
<dbReference type="EMBL" id="FXTB01000017">
    <property type="protein sequence ID" value="SMO92844.1"/>
    <property type="molecule type" value="Genomic_DNA"/>
</dbReference>
<sequence>MKSSIEIENKIKELKPILSRKYFVDKIGYFGSFSRNEQRKDSDIDILVSFRKPLGWEFFDLQELLENELKIKVDLVSDKALKEQLKEVILNNVKYV</sequence>
<keyword evidence="8" id="KW-0460">Magnesium</keyword>
<dbReference type="OrthoDB" id="9809668at2"/>
<evidence type="ECO:0000256" key="4">
    <source>
        <dbReference type="ARBA" id="ARBA00022695"/>
    </source>
</evidence>
<evidence type="ECO:0000256" key="1">
    <source>
        <dbReference type="ARBA" id="ARBA00001946"/>
    </source>
</evidence>
<keyword evidence="4" id="KW-0548">Nucleotidyltransferase</keyword>
<dbReference type="PANTHER" id="PTHR33571">
    <property type="entry name" value="SSL8005 PROTEIN"/>
    <property type="match status" value="1"/>
</dbReference>
<feature type="domain" description="Polymerase nucleotidyl transferase" evidence="10">
    <location>
        <begin position="11"/>
        <end position="94"/>
    </location>
</feature>
<evidence type="ECO:0000256" key="6">
    <source>
        <dbReference type="ARBA" id="ARBA00022741"/>
    </source>
</evidence>
<evidence type="ECO:0000256" key="7">
    <source>
        <dbReference type="ARBA" id="ARBA00022840"/>
    </source>
</evidence>
<dbReference type="Proteomes" id="UP000319040">
    <property type="component" value="Unassembled WGS sequence"/>
</dbReference>
<gene>
    <name evidence="11" type="ORF">SAMN06265379_1178</name>
</gene>
<dbReference type="InterPro" id="IPR043519">
    <property type="entry name" value="NT_sf"/>
</dbReference>
<dbReference type="SUPFAM" id="SSF81301">
    <property type="entry name" value="Nucleotidyltransferase"/>
    <property type="match status" value="1"/>
</dbReference>
<evidence type="ECO:0000313" key="12">
    <source>
        <dbReference type="Proteomes" id="UP000319040"/>
    </source>
</evidence>
<dbReference type="GO" id="GO:0046872">
    <property type="term" value="F:metal ion binding"/>
    <property type="evidence" value="ECO:0007669"/>
    <property type="project" value="UniProtKB-KW"/>
</dbReference>
<dbReference type="PANTHER" id="PTHR33571:SF14">
    <property type="entry name" value="PROTEIN ADENYLYLTRANSFERASE MJ0435-RELATED"/>
    <property type="match status" value="1"/>
</dbReference>
<dbReference type="Pfam" id="PF01909">
    <property type="entry name" value="NTP_transf_2"/>
    <property type="match status" value="1"/>
</dbReference>
<comment type="cofactor">
    <cofactor evidence="1">
        <name>Mg(2+)</name>
        <dbReference type="ChEBI" id="CHEBI:18420"/>
    </cofactor>
</comment>
<dbReference type="InterPro" id="IPR002934">
    <property type="entry name" value="Polymerase_NTP_transf_dom"/>
</dbReference>
<dbReference type="AlphaFoldDB" id="A0A521F9T7"/>
<dbReference type="CDD" id="cd05403">
    <property type="entry name" value="NT_KNTase_like"/>
    <property type="match status" value="1"/>
</dbReference>
<evidence type="ECO:0000256" key="9">
    <source>
        <dbReference type="ARBA" id="ARBA00038276"/>
    </source>
</evidence>
<proteinExistence type="inferred from homology"/>
<keyword evidence="2" id="KW-1277">Toxin-antitoxin system</keyword>
<evidence type="ECO:0000259" key="10">
    <source>
        <dbReference type="Pfam" id="PF01909"/>
    </source>
</evidence>
<keyword evidence="3" id="KW-0808">Transferase</keyword>
<comment type="similarity">
    <text evidence="9">Belongs to the MntA antitoxin family.</text>
</comment>
<evidence type="ECO:0000256" key="3">
    <source>
        <dbReference type="ARBA" id="ARBA00022679"/>
    </source>
</evidence>
<keyword evidence="7" id="KW-0067">ATP-binding</keyword>
<dbReference type="InterPro" id="IPR052038">
    <property type="entry name" value="Type-VII_TA_antitoxin"/>
</dbReference>
<dbReference type="GO" id="GO:0005524">
    <property type="term" value="F:ATP binding"/>
    <property type="evidence" value="ECO:0007669"/>
    <property type="project" value="UniProtKB-KW"/>
</dbReference>
<dbReference type="Gene3D" id="3.30.460.10">
    <property type="entry name" value="Beta Polymerase, domain 2"/>
    <property type="match status" value="1"/>
</dbReference>
<keyword evidence="6" id="KW-0547">Nucleotide-binding</keyword>
<name>A0A521F9T7_SACCC</name>
<dbReference type="RefSeq" id="WP_142534806.1">
    <property type="nucleotide sequence ID" value="NZ_FXTB01000017.1"/>
</dbReference>
<evidence type="ECO:0000256" key="2">
    <source>
        <dbReference type="ARBA" id="ARBA00022649"/>
    </source>
</evidence>
<keyword evidence="5" id="KW-0479">Metal-binding</keyword>
<protein>
    <recommendedName>
        <fullName evidence="10">Polymerase nucleotidyl transferase domain-containing protein</fullName>
    </recommendedName>
</protein>